<comment type="caution">
    <text evidence="1">The sequence shown here is derived from an EMBL/GenBank/DDBJ whole genome shotgun (WGS) entry which is preliminary data.</text>
</comment>
<dbReference type="AlphaFoldDB" id="A0A8J7LB21"/>
<gene>
    <name evidence="1" type="ORF">I8748_29100</name>
</gene>
<proteinExistence type="predicted"/>
<protein>
    <submittedName>
        <fullName evidence="1">Uncharacterized protein</fullName>
    </submittedName>
</protein>
<reference evidence="1 2" key="1">
    <citation type="journal article" date="2021" name="Int. J. Syst. Evol. Microbiol.">
        <title>Amazonocrinis nigriterrae gen. nov., sp. nov., Atlanticothrix silvestris gen. nov., sp. nov. and Dendronalium phyllosphericum gen. nov., sp. nov., nostocacean cyanobacteria from Brazilian environments.</title>
        <authorList>
            <person name="Alvarenga D.O."/>
            <person name="Andreote A.P.D."/>
            <person name="Branco L.H.Z."/>
            <person name="Delbaje E."/>
            <person name="Cruz R.B."/>
            <person name="Varani A.M."/>
            <person name="Fiore M.F."/>
        </authorList>
    </citation>
    <scope>NUCLEOTIDE SEQUENCE [LARGE SCALE GENOMIC DNA]</scope>
    <source>
        <strain evidence="1 2">CENA67</strain>
    </source>
</reference>
<organism evidence="1 2">
    <name type="scientific">Amazonocrinis nigriterrae CENA67</name>
    <dbReference type="NCBI Taxonomy" id="2794033"/>
    <lineage>
        <taxon>Bacteria</taxon>
        <taxon>Bacillati</taxon>
        <taxon>Cyanobacteriota</taxon>
        <taxon>Cyanophyceae</taxon>
        <taxon>Nostocales</taxon>
        <taxon>Nostocaceae</taxon>
        <taxon>Amazonocrinis</taxon>
        <taxon>Amazonocrinis nigriterrae</taxon>
    </lineage>
</organism>
<sequence length="134" mass="15092">MRQLSIEISDELAQRLEPFQNQLSELVTRLITTNLLGDTASNVVVNSTQPPPIYLEVLDFLVTRPTYEQILAFKVSERSQAQLQTLLEKNREGNLSSFETAELNLYEQLDALMTMLKARAYSAIKATSDSLNLA</sequence>
<name>A0A8J7LB21_9NOST</name>
<evidence type="ECO:0000313" key="2">
    <source>
        <dbReference type="Proteomes" id="UP000632766"/>
    </source>
</evidence>
<evidence type="ECO:0000313" key="1">
    <source>
        <dbReference type="EMBL" id="MBH8566168.1"/>
    </source>
</evidence>
<keyword evidence="2" id="KW-1185">Reference proteome</keyword>
<dbReference type="EMBL" id="JAECZC010000086">
    <property type="protein sequence ID" value="MBH8566168.1"/>
    <property type="molecule type" value="Genomic_DNA"/>
</dbReference>
<accession>A0A8J7LB21</accession>
<dbReference type="Proteomes" id="UP000632766">
    <property type="component" value="Unassembled WGS sequence"/>
</dbReference>
<dbReference type="RefSeq" id="WP_198127934.1">
    <property type="nucleotide sequence ID" value="NZ_JAECZC010000086.1"/>
</dbReference>